<gene>
    <name evidence="1" type="ORF">OFY17_10275</name>
</gene>
<reference evidence="1 2" key="1">
    <citation type="submission" date="2022-10" db="EMBL/GenBank/DDBJ databases">
        <title>Marinomonas transparenta sp. nov. and Marinomonas sargassi sp. nov., isolated from marine alga (Sargassum natans (L.) Gaillon).</title>
        <authorList>
            <person name="Wang Y."/>
        </authorList>
    </citation>
    <scope>NUCLEOTIDE SEQUENCE [LARGE SCALE GENOMIC DNA]</scope>
    <source>
        <strain evidence="1 2">C2222</strain>
    </source>
</reference>
<dbReference type="Proteomes" id="UP001209713">
    <property type="component" value="Unassembled WGS sequence"/>
</dbReference>
<comment type="caution">
    <text evidence="1">The sequence shown here is derived from an EMBL/GenBank/DDBJ whole genome shotgun (WGS) entry which is preliminary data.</text>
</comment>
<organism evidence="1 2">
    <name type="scientific">Marinomonas sargassi</name>
    <dbReference type="NCBI Taxonomy" id="2984494"/>
    <lineage>
        <taxon>Bacteria</taxon>
        <taxon>Pseudomonadati</taxon>
        <taxon>Pseudomonadota</taxon>
        <taxon>Gammaproteobacteria</taxon>
        <taxon>Oceanospirillales</taxon>
        <taxon>Oceanospirillaceae</taxon>
        <taxon>Marinomonas</taxon>
    </lineage>
</organism>
<accession>A0ABT2YU24</accession>
<dbReference type="Gene3D" id="3.90.1140.10">
    <property type="entry name" value="Cyclic phosphodiesterase"/>
    <property type="match status" value="1"/>
</dbReference>
<dbReference type="RefSeq" id="WP_263530643.1">
    <property type="nucleotide sequence ID" value="NZ_JAOVZB010000004.1"/>
</dbReference>
<evidence type="ECO:0000313" key="2">
    <source>
        <dbReference type="Proteomes" id="UP001209713"/>
    </source>
</evidence>
<sequence>MIINKLTYLIAELEGEVEGFVLNFRKRFNPERVTWPTDITIAGSSGIGTLSEGQDLDFVIAEIAVVLDRYSFNDVTFESLERFPDTGIYILKPSREKFDELHNAIKETQVKFNDTPWPFTPHCTLSAVQENSEDLEEVFVGARYPIAAKIRSFSLYQPETNGGCRIHRF</sequence>
<keyword evidence="1" id="KW-0436">Ligase</keyword>
<proteinExistence type="predicted"/>
<protein>
    <submittedName>
        <fullName evidence="1">2'-5' RNA ligase family protein</fullName>
    </submittedName>
</protein>
<keyword evidence="2" id="KW-1185">Reference proteome</keyword>
<dbReference type="Pfam" id="PF13563">
    <property type="entry name" value="2_5_RNA_ligase2"/>
    <property type="match status" value="1"/>
</dbReference>
<dbReference type="EMBL" id="JAOVZB010000004">
    <property type="protein sequence ID" value="MCV2403265.1"/>
    <property type="molecule type" value="Genomic_DNA"/>
</dbReference>
<dbReference type="GO" id="GO:0016874">
    <property type="term" value="F:ligase activity"/>
    <property type="evidence" value="ECO:0007669"/>
    <property type="project" value="UniProtKB-KW"/>
</dbReference>
<name>A0ABT2YU24_9GAMM</name>
<dbReference type="SUPFAM" id="SSF55144">
    <property type="entry name" value="LigT-like"/>
    <property type="match status" value="1"/>
</dbReference>
<evidence type="ECO:0000313" key="1">
    <source>
        <dbReference type="EMBL" id="MCV2403265.1"/>
    </source>
</evidence>
<dbReference type="InterPro" id="IPR009097">
    <property type="entry name" value="Cyclic_Pdiesterase"/>
</dbReference>